<evidence type="ECO:0000313" key="2">
    <source>
        <dbReference type="EMBL" id="KAJ8413220.1"/>
    </source>
</evidence>
<proteinExistence type="predicted"/>
<reference evidence="2" key="1">
    <citation type="journal article" date="2023" name="Science">
        <title>Genome structures resolve the early diversification of teleost fishes.</title>
        <authorList>
            <person name="Parey E."/>
            <person name="Louis A."/>
            <person name="Montfort J."/>
            <person name="Bouchez O."/>
            <person name="Roques C."/>
            <person name="Iampietro C."/>
            <person name="Lluch J."/>
            <person name="Castinel A."/>
            <person name="Donnadieu C."/>
            <person name="Desvignes T."/>
            <person name="Floi Bucao C."/>
            <person name="Jouanno E."/>
            <person name="Wen M."/>
            <person name="Mejri S."/>
            <person name="Dirks R."/>
            <person name="Jansen H."/>
            <person name="Henkel C."/>
            <person name="Chen W.J."/>
            <person name="Zahm M."/>
            <person name="Cabau C."/>
            <person name="Klopp C."/>
            <person name="Thompson A.W."/>
            <person name="Robinson-Rechavi M."/>
            <person name="Braasch I."/>
            <person name="Lecointre G."/>
            <person name="Bobe J."/>
            <person name="Postlethwait J.H."/>
            <person name="Berthelot C."/>
            <person name="Roest Crollius H."/>
            <person name="Guiguen Y."/>
        </authorList>
    </citation>
    <scope>NUCLEOTIDE SEQUENCE</scope>
    <source>
        <strain evidence="2">NC1722</strain>
    </source>
</reference>
<protein>
    <submittedName>
        <fullName evidence="2">Uncharacterized protein</fullName>
    </submittedName>
</protein>
<sequence length="104" mass="10747">MTRPGDRTGPSQSAEEGSSGGLRRRQKPSGTGGGPGARLPGIKGVPSAFRDNSDKSGAPCPVMSSPGSFRFSCSSPSISRCAAPHFSGLGKCPRRVHRKRDAHA</sequence>
<feature type="region of interest" description="Disordered" evidence="1">
    <location>
        <begin position="84"/>
        <end position="104"/>
    </location>
</feature>
<accession>A0AAD7WY15</accession>
<name>A0AAD7WY15_9TELE</name>
<evidence type="ECO:0000256" key="1">
    <source>
        <dbReference type="SAM" id="MobiDB-lite"/>
    </source>
</evidence>
<dbReference type="EMBL" id="JAINUG010000016">
    <property type="protein sequence ID" value="KAJ8413220.1"/>
    <property type="molecule type" value="Genomic_DNA"/>
</dbReference>
<dbReference type="AlphaFoldDB" id="A0AAD7WY15"/>
<organism evidence="2 3">
    <name type="scientific">Aldrovandia affinis</name>
    <dbReference type="NCBI Taxonomy" id="143900"/>
    <lineage>
        <taxon>Eukaryota</taxon>
        <taxon>Metazoa</taxon>
        <taxon>Chordata</taxon>
        <taxon>Craniata</taxon>
        <taxon>Vertebrata</taxon>
        <taxon>Euteleostomi</taxon>
        <taxon>Actinopterygii</taxon>
        <taxon>Neopterygii</taxon>
        <taxon>Teleostei</taxon>
        <taxon>Notacanthiformes</taxon>
        <taxon>Halosauridae</taxon>
        <taxon>Aldrovandia</taxon>
    </lineage>
</organism>
<evidence type="ECO:0000313" key="3">
    <source>
        <dbReference type="Proteomes" id="UP001221898"/>
    </source>
</evidence>
<feature type="region of interest" description="Disordered" evidence="1">
    <location>
        <begin position="1"/>
        <end position="66"/>
    </location>
</feature>
<gene>
    <name evidence="2" type="ORF">AAFF_G00092160</name>
</gene>
<feature type="compositionally biased region" description="Basic residues" evidence="1">
    <location>
        <begin position="92"/>
        <end position="104"/>
    </location>
</feature>
<keyword evidence="3" id="KW-1185">Reference proteome</keyword>
<dbReference type="Proteomes" id="UP001221898">
    <property type="component" value="Unassembled WGS sequence"/>
</dbReference>
<comment type="caution">
    <text evidence="2">The sequence shown here is derived from an EMBL/GenBank/DDBJ whole genome shotgun (WGS) entry which is preliminary data.</text>
</comment>